<gene>
    <name evidence="1" type="ORF">ILYODFUR_010675</name>
</gene>
<evidence type="ECO:0000313" key="2">
    <source>
        <dbReference type="Proteomes" id="UP001482620"/>
    </source>
</evidence>
<name>A0ABV0SW90_9TELE</name>
<organism evidence="1 2">
    <name type="scientific">Ilyodon furcidens</name>
    <name type="common">goldbreast splitfin</name>
    <dbReference type="NCBI Taxonomy" id="33524"/>
    <lineage>
        <taxon>Eukaryota</taxon>
        <taxon>Metazoa</taxon>
        <taxon>Chordata</taxon>
        <taxon>Craniata</taxon>
        <taxon>Vertebrata</taxon>
        <taxon>Euteleostomi</taxon>
        <taxon>Actinopterygii</taxon>
        <taxon>Neopterygii</taxon>
        <taxon>Teleostei</taxon>
        <taxon>Neoteleostei</taxon>
        <taxon>Acanthomorphata</taxon>
        <taxon>Ovalentaria</taxon>
        <taxon>Atherinomorphae</taxon>
        <taxon>Cyprinodontiformes</taxon>
        <taxon>Goodeidae</taxon>
        <taxon>Ilyodon</taxon>
    </lineage>
</organism>
<comment type="caution">
    <text evidence="1">The sequence shown here is derived from an EMBL/GenBank/DDBJ whole genome shotgun (WGS) entry which is preliminary data.</text>
</comment>
<dbReference type="EMBL" id="JAHRIQ010012367">
    <property type="protein sequence ID" value="MEQ2224746.1"/>
    <property type="molecule type" value="Genomic_DNA"/>
</dbReference>
<protein>
    <submittedName>
        <fullName evidence="1">Uncharacterized protein</fullName>
    </submittedName>
</protein>
<keyword evidence="2" id="KW-1185">Reference proteome</keyword>
<accession>A0ABV0SW90</accession>
<dbReference type="Proteomes" id="UP001482620">
    <property type="component" value="Unassembled WGS sequence"/>
</dbReference>
<proteinExistence type="predicted"/>
<reference evidence="1 2" key="1">
    <citation type="submission" date="2021-06" db="EMBL/GenBank/DDBJ databases">
        <authorList>
            <person name="Palmer J.M."/>
        </authorList>
    </citation>
    <scope>NUCLEOTIDE SEQUENCE [LARGE SCALE GENOMIC DNA]</scope>
    <source>
        <strain evidence="2">if_2019</strain>
        <tissue evidence="1">Muscle</tissue>
    </source>
</reference>
<sequence>MHFINLALMEAIESLMCSLPPAKQAKRCRKGLWSDETKVELFSLHESVCVPQSHHLHCETWCCGVASLQQGQGSWKMNGTKYKYERKLRLSCQRIVLSKDSF</sequence>
<evidence type="ECO:0000313" key="1">
    <source>
        <dbReference type="EMBL" id="MEQ2224746.1"/>
    </source>
</evidence>